<feature type="transmembrane region" description="Helical" evidence="1">
    <location>
        <begin position="6"/>
        <end position="23"/>
    </location>
</feature>
<organism evidence="2 3">
    <name type="scientific">Halopenitus salinus</name>
    <dbReference type="NCBI Taxonomy" id="1198295"/>
    <lineage>
        <taxon>Archaea</taxon>
        <taxon>Methanobacteriati</taxon>
        <taxon>Methanobacteriota</taxon>
        <taxon>Stenosarchaea group</taxon>
        <taxon>Halobacteria</taxon>
        <taxon>Halobacteriales</taxon>
        <taxon>Haloferacaceae</taxon>
        <taxon>Halopenitus</taxon>
    </lineage>
</organism>
<feature type="transmembrane region" description="Helical" evidence="1">
    <location>
        <begin position="54"/>
        <end position="71"/>
    </location>
</feature>
<feature type="transmembrane region" description="Helical" evidence="1">
    <location>
        <begin position="30"/>
        <end position="48"/>
    </location>
</feature>
<keyword evidence="1" id="KW-1133">Transmembrane helix</keyword>
<keyword evidence="1" id="KW-0812">Transmembrane</keyword>
<dbReference type="AlphaFoldDB" id="A0ABD5UYR3"/>
<dbReference type="EMBL" id="JBHSXL010000009">
    <property type="protein sequence ID" value="MFC6892954.1"/>
    <property type="molecule type" value="Genomic_DNA"/>
</dbReference>
<protein>
    <submittedName>
        <fullName evidence="2">Metal-dependent hydrolase</fullName>
    </submittedName>
</protein>
<comment type="caution">
    <text evidence="2">The sequence shown here is derived from an EMBL/GenBank/DDBJ whole genome shotgun (WGS) entry which is preliminary data.</text>
</comment>
<reference evidence="2 3" key="1">
    <citation type="journal article" date="2019" name="Int. J. Syst. Evol. Microbiol.">
        <title>The Global Catalogue of Microorganisms (GCM) 10K type strain sequencing project: providing services to taxonomists for standard genome sequencing and annotation.</title>
        <authorList>
            <consortium name="The Broad Institute Genomics Platform"/>
            <consortium name="The Broad Institute Genome Sequencing Center for Infectious Disease"/>
            <person name="Wu L."/>
            <person name="Ma J."/>
        </authorList>
    </citation>
    <scope>NUCLEOTIDE SEQUENCE [LARGE SCALE GENOMIC DNA]</scope>
    <source>
        <strain evidence="2 3">SKJ47</strain>
    </source>
</reference>
<dbReference type="Pfam" id="PF04307">
    <property type="entry name" value="YdjM"/>
    <property type="match status" value="1"/>
</dbReference>
<dbReference type="InterPro" id="IPR007404">
    <property type="entry name" value="YdjM-like"/>
</dbReference>
<name>A0ABD5UYR3_9EURY</name>
<evidence type="ECO:0000256" key="1">
    <source>
        <dbReference type="SAM" id="Phobius"/>
    </source>
</evidence>
<feature type="transmembrane region" description="Helical" evidence="1">
    <location>
        <begin position="92"/>
        <end position="110"/>
    </location>
</feature>
<dbReference type="GO" id="GO:0016787">
    <property type="term" value="F:hydrolase activity"/>
    <property type="evidence" value="ECO:0007669"/>
    <property type="project" value="UniProtKB-KW"/>
</dbReference>
<keyword evidence="2" id="KW-0378">Hydrolase</keyword>
<keyword evidence="1" id="KW-0472">Membrane</keyword>
<dbReference type="RefSeq" id="WP_379744035.1">
    <property type="nucleotide sequence ID" value="NZ_JBHSVN010000001.1"/>
</dbReference>
<dbReference type="Proteomes" id="UP001596296">
    <property type="component" value="Unassembled WGS sequence"/>
</dbReference>
<keyword evidence="3" id="KW-1185">Reference proteome</keyword>
<proteinExistence type="predicted"/>
<evidence type="ECO:0000313" key="3">
    <source>
        <dbReference type="Proteomes" id="UP001596296"/>
    </source>
</evidence>
<accession>A0ABD5UYR3</accession>
<evidence type="ECO:0000313" key="2">
    <source>
        <dbReference type="EMBL" id="MFC6892954.1"/>
    </source>
</evidence>
<gene>
    <name evidence="2" type="ORF">ACFQE9_10100</name>
</gene>
<sequence length="215" mass="23787">MPSTLVHVAFAGLIGTALLGRRFDAKGIAAVLLVAALIDLDTFVDVWATGLHRALFHNLVWPAVALALLAWDVRWRDRSAVRSRWGDRGVRVFWVAVVAATLGHTLHDAFVNGVNLLWPLHDRFYELEGRAFLSNQRGFVQTFVDLEEGGTVGGTTENTHYYTGVNPSPGEEPADVERIFPLAYSGERLLIVIVGYLVVAARIWETWGAHAERSD</sequence>